<dbReference type="AlphaFoldDB" id="A0A4C1U889"/>
<dbReference type="GO" id="GO:0003676">
    <property type="term" value="F:nucleic acid binding"/>
    <property type="evidence" value="ECO:0007669"/>
    <property type="project" value="InterPro"/>
</dbReference>
<sequence length="105" mass="12297">MVTLPLKNRETVNLEWHTAVCLPEVFEEIRKNNRPRRIILHHDNASCHTSAETTRLLEGQKIELTGHSPYSPDLTLNDFYLFPSVKSKLRYVNLRLTFLEPLRGR</sequence>
<dbReference type="EMBL" id="BGZK01000141">
    <property type="protein sequence ID" value="GBP22518.1"/>
    <property type="molecule type" value="Genomic_DNA"/>
</dbReference>
<dbReference type="Proteomes" id="UP000299102">
    <property type="component" value="Unassembled WGS sequence"/>
</dbReference>
<protein>
    <recommendedName>
        <fullName evidence="3">Mariner Mos1 transposase</fullName>
    </recommendedName>
</protein>
<reference evidence="1 2" key="1">
    <citation type="journal article" date="2019" name="Commun. Biol.">
        <title>The bagworm genome reveals a unique fibroin gene that provides high tensile strength.</title>
        <authorList>
            <person name="Kono N."/>
            <person name="Nakamura H."/>
            <person name="Ohtoshi R."/>
            <person name="Tomita M."/>
            <person name="Numata K."/>
            <person name="Arakawa K."/>
        </authorList>
    </citation>
    <scope>NUCLEOTIDE SEQUENCE [LARGE SCALE GENOMIC DNA]</scope>
</reference>
<comment type="caution">
    <text evidence="1">The sequence shown here is derived from an EMBL/GenBank/DDBJ whole genome shotgun (WGS) entry which is preliminary data.</text>
</comment>
<accession>A0A4C1U889</accession>
<proteinExistence type="predicted"/>
<gene>
    <name evidence="1" type="ORF">EVAR_84755_1</name>
</gene>
<evidence type="ECO:0000313" key="2">
    <source>
        <dbReference type="Proteomes" id="UP000299102"/>
    </source>
</evidence>
<dbReference type="PANTHER" id="PTHR46060:SF1">
    <property type="entry name" value="MARINER MOS1 TRANSPOSASE-LIKE PROTEIN"/>
    <property type="match status" value="1"/>
</dbReference>
<dbReference type="Gene3D" id="3.30.420.10">
    <property type="entry name" value="Ribonuclease H-like superfamily/Ribonuclease H"/>
    <property type="match status" value="1"/>
</dbReference>
<name>A0A4C1U889_EUMVA</name>
<dbReference type="OrthoDB" id="10017160at2759"/>
<dbReference type="PANTHER" id="PTHR46060">
    <property type="entry name" value="MARINER MOS1 TRANSPOSASE-LIKE PROTEIN"/>
    <property type="match status" value="1"/>
</dbReference>
<dbReference type="InterPro" id="IPR052709">
    <property type="entry name" value="Transposase-MT_Hybrid"/>
</dbReference>
<evidence type="ECO:0000313" key="1">
    <source>
        <dbReference type="EMBL" id="GBP22518.1"/>
    </source>
</evidence>
<organism evidence="1 2">
    <name type="scientific">Eumeta variegata</name>
    <name type="common">Bagworm moth</name>
    <name type="synonym">Eumeta japonica</name>
    <dbReference type="NCBI Taxonomy" id="151549"/>
    <lineage>
        <taxon>Eukaryota</taxon>
        <taxon>Metazoa</taxon>
        <taxon>Ecdysozoa</taxon>
        <taxon>Arthropoda</taxon>
        <taxon>Hexapoda</taxon>
        <taxon>Insecta</taxon>
        <taxon>Pterygota</taxon>
        <taxon>Neoptera</taxon>
        <taxon>Endopterygota</taxon>
        <taxon>Lepidoptera</taxon>
        <taxon>Glossata</taxon>
        <taxon>Ditrysia</taxon>
        <taxon>Tineoidea</taxon>
        <taxon>Psychidae</taxon>
        <taxon>Oiketicinae</taxon>
        <taxon>Eumeta</taxon>
    </lineage>
</organism>
<evidence type="ECO:0008006" key="3">
    <source>
        <dbReference type="Google" id="ProtNLM"/>
    </source>
</evidence>
<keyword evidence="2" id="KW-1185">Reference proteome</keyword>
<dbReference type="InterPro" id="IPR036397">
    <property type="entry name" value="RNaseH_sf"/>
</dbReference>